<evidence type="ECO:0000313" key="14">
    <source>
        <dbReference type="Proteomes" id="UP000078046"/>
    </source>
</evidence>
<reference evidence="13 14" key="1">
    <citation type="submission" date="2016-04" db="EMBL/GenBank/DDBJ databases">
        <title>The genome of Intoshia linei affirms orthonectids as highly simplified spiralians.</title>
        <authorList>
            <person name="Mikhailov K.V."/>
            <person name="Slusarev G.S."/>
            <person name="Nikitin M.A."/>
            <person name="Logacheva M.D."/>
            <person name="Penin A."/>
            <person name="Aleoshin V."/>
            <person name="Panchin Y.V."/>
        </authorList>
    </citation>
    <scope>NUCLEOTIDE SEQUENCE [LARGE SCALE GENOMIC DNA]</scope>
    <source>
        <strain evidence="13">Intl2013</strain>
        <tissue evidence="13">Whole animal</tissue>
    </source>
</reference>
<evidence type="ECO:0000259" key="10">
    <source>
        <dbReference type="PROSITE" id="PS51192"/>
    </source>
</evidence>
<keyword evidence="14" id="KW-1185">Reference proteome</keyword>
<dbReference type="Proteomes" id="UP000078046">
    <property type="component" value="Unassembled WGS sequence"/>
</dbReference>
<dbReference type="GO" id="GO:0003723">
    <property type="term" value="F:RNA binding"/>
    <property type="evidence" value="ECO:0007669"/>
    <property type="project" value="UniProtKB-UniRule"/>
</dbReference>
<dbReference type="GO" id="GO:0003724">
    <property type="term" value="F:RNA helicase activity"/>
    <property type="evidence" value="ECO:0007669"/>
    <property type="project" value="UniProtKB-EC"/>
</dbReference>
<name>A0A177B9C2_9BILA</name>
<dbReference type="Pfam" id="PF00270">
    <property type="entry name" value="DEAD"/>
    <property type="match status" value="1"/>
</dbReference>
<dbReference type="AlphaFoldDB" id="A0A177B9C2"/>
<dbReference type="GO" id="GO:0005524">
    <property type="term" value="F:ATP binding"/>
    <property type="evidence" value="ECO:0007669"/>
    <property type="project" value="UniProtKB-UniRule"/>
</dbReference>
<evidence type="ECO:0000259" key="12">
    <source>
        <dbReference type="PROSITE" id="PS51195"/>
    </source>
</evidence>
<dbReference type="PROSITE" id="PS51192">
    <property type="entry name" value="HELICASE_ATP_BIND_1"/>
    <property type="match status" value="1"/>
</dbReference>
<evidence type="ECO:0000256" key="1">
    <source>
        <dbReference type="ARBA" id="ARBA00022741"/>
    </source>
</evidence>
<keyword evidence="9" id="KW-0175">Coiled coil</keyword>
<feature type="domain" description="Helicase ATP-binding" evidence="10">
    <location>
        <begin position="42"/>
        <end position="211"/>
    </location>
</feature>
<evidence type="ECO:0000313" key="13">
    <source>
        <dbReference type="EMBL" id="OAF70024.1"/>
    </source>
</evidence>
<dbReference type="OrthoDB" id="434041at2759"/>
<sequence>MEKTQDVITDESFNEMDIPKEIIKELHHMKIFNPSPIQFTAIPLIRKHKDIIVQAKAGTGKTLVFALHILESVNLEDNRLQAVIVEPVREIAIQIYEVIKLLSKNMKKLKYANFIGGTPVNKDIEKCKNCQIAIGTPGRIYHLMKDGHLNADSVKILVLDEADKLFEDLLVNVVYILSCLSLDRQMVMVSATFPGHLMSSIEEYMSKDTLHVCLNLNEQCLLGISQYYIISEKFNSTVAKLQHDMEKLENILKRVQYNKCIIFSNSQLRTETICKMLIARRLKVDYINARLKQDIRKKIIDNFRNLNGCNLLVSTDLTSRGIDINTVNLVVNIDIPETKEVYLHRIGRAGRFGSKGVSISFISGTEELDNIQKYSEDKIINFANIKDDEFIITKMKDYVDADSIIVQKLNINPKLVDNTVKHVPIEPCTIIYKNENTENVCEITSVEGVLSTCTSNITDYFENETTTNHIDLDDKNEFTFKKLNDLPGISWVKMNYRLPPPNGINLLKLMEVPQEKVINKPKIKKPSKPKNKEKNTKNTCVYCHKTKLHGFNDNSEFHKLISFIYK</sequence>
<protein>
    <recommendedName>
        <fullName evidence="8">ATP-dependent RNA helicase</fullName>
        <ecNumber evidence="8">3.6.4.13</ecNumber>
    </recommendedName>
</protein>
<comment type="function">
    <text evidence="8">RNA helicase.</text>
</comment>
<dbReference type="InterPro" id="IPR014014">
    <property type="entry name" value="RNA_helicase_DEAD_Q_motif"/>
</dbReference>
<keyword evidence="5 8" id="KW-0694">RNA-binding</keyword>
<dbReference type="PROSITE" id="PS51194">
    <property type="entry name" value="HELICASE_CTER"/>
    <property type="match status" value="1"/>
</dbReference>
<dbReference type="SMART" id="SM00490">
    <property type="entry name" value="HELICc"/>
    <property type="match status" value="1"/>
</dbReference>
<evidence type="ECO:0000259" key="11">
    <source>
        <dbReference type="PROSITE" id="PS51194"/>
    </source>
</evidence>
<evidence type="ECO:0000256" key="5">
    <source>
        <dbReference type="ARBA" id="ARBA00022884"/>
    </source>
</evidence>
<gene>
    <name evidence="13" type="ORF">A3Q56_02232</name>
</gene>
<feature type="short sequence motif" description="Q motif" evidence="6">
    <location>
        <begin position="11"/>
        <end position="39"/>
    </location>
</feature>
<evidence type="ECO:0000256" key="2">
    <source>
        <dbReference type="ARBA" id="ARBA00022801"/>
    </source>
</evidence>
<feature type="domain" description="DEAD-box RNA helicase Q" evidence="12">
    <location>
        <begin position="11"/>
        <end position="39"/>
    </location>
</feature>
<evidence type="ECO:0000256" key="8">
    <source>
        <dbReference type="RuleBase" id="RU365068"/>
    </source>
</evidence>
<keyword evidence="2 7" id="KW-0378">Hydrolase</keyword>
<dbReference type="Pfam" id="PF00271">
    <property type="entry name" value="Helicase_C"/>
    <property type="match status" value="1"/>
</dbReference>
<accession>A0A177B9C2</accession>
<dbReference type="InterPro" id="IPR001650">
    <property type="entry name" value="Helicase_C-like"/>
</dbReference>
<dbReference type="EMBL" id="LWCA01000198">
    <property type="protein sequence ID" value="OAF70024.1"/>
    <property type="molecule type" value="Genomic_DNA"/>
</dbReference>
<dbReference type="SUPFAM" id="SSF52540">
    <property type="entry name" value="P-loop containing nucleoside triphosphate hydrolases"/>
    <property type="match status" value="1"/>
</dbReference>
<keyword evidence="1 7" id="KW-0547">Nucleotide-binding</keyword>
<keyword evidence="4 7" id="KW-0067">ATP-binding</keyword>
<dbReference type="EC" id="3.6.4.13" evidence="8"/>
<dbReference type="InterPro" id="IPR027417">
    <property type="entry name" value="P-loop_NTPase"/>
</dbReference>
<dbReference type="InterPro" id="IPR000629">
    <property type="entry name" value="RNA-helicase_DEAD-box_CS"/>
</dbReference>
<comment type="similarity">
    <text evidence="7">Belongs to the DEAD box helicase family.</text>
</comment>
<dbReference type="Gene3D" id="3.40.50.300">
    <property type="entry name" value="P-loop containing nucleotide triphosphate hydrolases"/>
    <property type="match status" value="2"/>
</dbReference>
<comment type="catalytic activity">
    <reaction evidence="8">
        <text>ATP + H2O = ADP + phosphate + H(+)</text>
        <dbReference type="Rhea" id="RHEA:13065"/>
        <dbReference type="ChEBI" id="CHEBI:15377"/>
        <dbReference type="ChEBI" id="CHEBI:15378"/>
        <dbReference type="ChEBI" id="CHEBI:30616"/>
        <dbReference type="ChEBI" id="CHEBI:43474"/>
        <dbReference type="ChEBI" id="CHEBI:456216"/>
        <dbReference type="EC" id="3.6.4.13"/>
    </reaction>
</comment>
<dbReference type="InterPro" id="IPR014001">
    <property type="entry name" value="Helicase_ATP-bd"/>
</dbReference>
<evidence type="ECO:0000256" key="6">
    <source>
        <dbReference type="PROSITE-ProRule" id="PRU00552"/>
    </source>
</evidence>
<proteinExistence type="inferred from homology"/>
<comment type="domain">
    <text evidence="8">The Q motif is unique to and characteristic of the DEAD box family of RNA helicases and controls ATP binding and hydrolysis.</text>
</comment>
<dbReference type="PANTHER" id="PTHR24031">
    <property type="entry name" value="RNA HELICASE"/>
    <property type="match status" value="1"/>
</dbReference>
<dbReference type="GO" id="GO:0016787">
    <property type="term" value="F:hydrolase activity"/>
    <property type="evidence" value="ECO:0007669"/>
    <property type="project" value="UniProtKB-KW"/>
</dbReference>
<dbReference type="PROSITE" id="PS00039">
    <property type="entry name" value="DEAD_ATP_HELICASE"/>
    <property type="match status" value="1"/>
</dbReference>
<evidence type="ECO:0000256" key="7">
    <source>
        <dbReference type="RuleBase" id="RU000492"/>
    </source>
</evidence>
<dbReference type="CDD" id="cd18787">
    <property type="entry name" value="SF2_C_DEAD"/>
    <property type="match status" value="1"/>
</dbReference>
<evidence type="ECO:0000256" key="9">
    <source>
        <dbReference type="SAM" id="Coils"/>
    </source>
</evidence>
<comment type="caution">
    <text evidence="13">The sequence shown here is derived from an EMBL/GenBank/DDBJ whole genome shotgun (WGS) entry which is preliminary data.</text>
</comment>
<organism evidence="13 14">
    <name type="scientific">Intoshia linei</name>
    <dbReference type="NCBI Taxonomy" id="1819745"/>
    <lineage>
        <taxon>Eukaryota</taxon>
        <taxon>Metazoa</taxon>
        <taxon>Spiralia</taxon>
        <taxon>Lophotrochozoa</taxon>
        <taxon>Mesozoa</taxon>
        <taxon>Orthonectida</taxon>
        <taxon>Rhopaluridae</taxon>
        <taxon>Intoshia</taxon>
    </lineage>
</organism>
<evidence type="ECO:0000256" key="4">
    <source>
        <dbReference type="ARBA" id="ARBA00022840"/>
    </source>
</evidence>
<dbReference type="InterPro" id="IPR011545">
    <property type="entry name" value="DEAD/DEAH_box_helicase_dom"/>
</dbReference>
<dbReference type="SMART" id="SM00487">
    <property type="entry name" value="DEXDc"/>
    <property type="match status" value="1"/>
</dbReference>
<feature type="coiled-coil region" evidence="9">
    <location>
        <begin position="231"/>
        <end position="258"/>
    </location>
</feature>
<feature type="domain" description="Helicase C-terminal" evidence="11">
    <location>
        <begin position="247"/>
        <end position="399"/>
    </location>
</feature>
<keyword evidence="3 7" id="KW-0347">Helicase</keyword>
<evidence type="ECO:0000256" key="3">
    <source>
        <dbReference type="ARBA" id="ARBA00022806"/>
    </source>
</evidence>
<dbReference type="PROSITE" id="PS51195">
    <property type="entry name" value="Q_MOTIF"/>
    <property type="match status" value="1"/>
</dbReference>